<feature type="domain" description="MIP18 family-like" evidence="1">
    <location>
        <begin position="16"/>
        <end position="88"/>
    </location>
</feature>
<dbReference type="STRING" id="883113.HMPREF9708_01352"/>
<dbReference type="PANTHER" id="PTHR42831:SF1">
    <property type="entry name" value="FE-S PROTEIN MATURATION AUXILIARY FACTOR YITW"/>
    <property type="match status" value="1"/>
</dbReference>
<dbReference type="Proteomes" id="UP000006190">
    <property type="component" value="Unassembled WGS sequence"/>
</dbReference>
<dbReference type="HOGENOM" id="CLU_091588_2_0_9"/>
<protein>
    <recommendedName>
        <fullName evidence="1">MIP18 family-like domain-containing protein</fullName>
    </recommendedName>
</protein>
<reference evidence="2 3" key="1">
    <citation type="submission" date="2012-01" db="EMBL/GenBank/DDBJ databases">
        <title>The Genome Sequence of Facklamia languida CCUG 37842.</title>
        <authorList>
            <consortium name="The Broad Institute Genome Sequencing Platform"/>
            <person name="Earl A."/>
            <person name="Ward D."/>
            <person name="Feldgarden M."/>
            <person name="Gevers D."/>
            <person name="Huys G."/>
            <person name="Young S.K."/>
            <person name="Zeng Q."/>
            <person name="Gargeya S."/>
            <person name="Fitzgerald M."/>
            <person name="Haas B."/>
            <person name="Abouelleil A."/>
            <person name="Alvarado L."/>
            <person name="Arachchi H.M."/>
            <person name="Berlin A."/>
            <person name="Chapman S.B."/>
            <person name="Gearin G."/>
            <person name="Goldberg J."/>
            <person name="Griggs A."/>
            <person name="Gujja S."/>
            <person name="Hansen M."/>
            <person name="Heiman D."/>
            <person name="Howarth C."/>
            <person name="Larimer J."/>
            <person name="Lui A."/>
            <person name="MacDonald P.J.P."/>
            <person name="McCowen C."/>
            <person name="Montmayeur A."/>
            <person name="Murphy C."/>
            <person name="Neiman D."/>
            <person name="Pearson M."/>
            <person name="Priest M."/>
            <person name="Roberts A."/>
            <person name="Saif S."/>
            <person name="Shea T."/>
            <person name="Sisk P."/>
            <person name="Stolte C."/>
            <person name="Sykes S."/>
            <person name="Wortman J."/>
            <person name="Nusbaum C."/>
            <person name="Birren B."/>
        </authorList>
    </citation>
    <scope>NUCLEOTIDE SEQUENCE [LARGE SCALE GENOMIC DNA]</scope>
    <source>
        <strain evidence="2 3">CCUG 37842</strain>
    </source>
</reference>
<dbReference type="AlphaFoldDB" id="H3NKG3"/>
<gene>
    <name evidence="2" type="ORF">HMPREF9708_01352</name>
</gene>
<dbReference type="InterPro" id="IPR052339">
    <property type="entry name" value="Fe-S_Maturation_MIP18"/>
</dbReference>
<organism evidence="2 3">
    <name type="scientific">Facklamia languida CCUG 37842</name>
    <dbReference type="NCBI Taxonomy" id="883113"/>
    <lineage>
        <taxon>Bacteria</taxon>
        <taxon>Bacillati</taxon>
        <taxon>Bacillota</taxon>
        <taxon>Bacilli</taxon>
        <taxon>Lactobacillales</taxon>
        <taxon>Aerococcaceae</taxon>
        <taxon>Facklamia</taxon>
    </lineage>
</organism>
<dbReference type="Pfam" id="PF01883">
    <property type="entry name" value="FeS_assembly_P"/>
    <property type="match status" value="1"/>
</dbReference>
<dbReference type="Gene3D" id="3.30.300.130">
    <property type="entry name" value="Fe-S cluster assembly (FSCA)"/>
    <property type="match status" value="1"/>
</dbReference>
<accession>H3NKG3</accession>
<evidence type="ECO:0000259" key="1">
    <source>
        <dbReference type="Pfam" id="PF01883"/>
    </source>
</evidence>
<dbReference type="InterPro" id="IPR034904">
    <property type="entry name" value="FSCA_dom_sf"/>
</dbReference>
<dbReference type="SUPFAM" id="SSF117916">
    <property type="entry name" value="Fe-S cluster assembly (FSCA) domain-like"/>
    <property type="match status" value="1"/>
</dbReference>
<dbReference type="InterPro" id="IPR002744">
    <property type="entry name" value="MIP18-like"/>
</dbReference>
<dbReference type="RefSeq" id="WP_006309564.1">
    <property type="nucleotide sequence ID" value="NZ_JH601133.1"/>
</dbReference>
<evidence type="ECO:0000313" key="3">
    <source>
        <dbReference type="Proteomes" id="UP000006190"/>
    </source>
</evidence>
<comment type="caution">
    <text evidence="2">The sequence shown here is derived from an EMBL/GenBank/DDBJ whole genome shotgun (WGS) entry which is preliminary data.</text>
</comment>
<proteinExistence type="predicted"/>
<dbReference type="PANTHER" id="PTHR42831">
    <property type="entry name" value="FE-S PROTEIN MATURATION AUXILIARY FACTOR YITW"/>
    <property type="match status" value="1"/>
</dbReference>
<keyword evidence="3" id="KW-1185">Reference proteome</keyword>
<sequence length="112" mass="12619">MDLTRMREAKDLSPLEEALVERLTTVIDPELGIDLVNLGLIYRADLTQEGVLKVLMTLTTPMCPLADVLIEDLNLAFEDLEEVKEVEVTLTFDPPWTLDKLSRYAKIALGVF</sequence>
<evidence type="ECO:0000313" key="2">
    <source>
        <dbReference type="EMBL" id="EHR36346.1"/>
    </source>
</evidence>
<name>H3NKG3_9LACT</name>
<dbReference type="eggNOG" id="COG2151">
    <property type="taxonomic scope" value="Bacteria"/>
</dbReference>
<dbReference type="OrthoDB" id="9805360at2"/>
<dbReference type="EMBL" id="AGEG01000015">
    <property type="protein sequence ID" value="EHR36346.1"/>
    <property type="molecule type" value="Genomic_DNA"/>
</dbReference>
<dbReference type="PATRIC" id="fig|883113.3.peg.1349"/>